<dbReference type="SUPFAM" id="SSF54534">
    <property type="entry name" value="FKBP-like"/>
    <property type="match status" value="1"/>
</dbReference>
<dbReference type="EMBL" id="RJVI01000001">
    <property type="protein sequence ID" value="ROR35160.1"/>
    <property type="molecule type" value="Genomic_DNA"/>
</dbReference>
<dbReference type="PANTHER" id="PTHR43811">
    <property type="entry name" value="FKBP-TYPE PEPTIDYL-PROLYL CIS-TRANS ISOMERASE FKPA"/>
    <property type="match status" value="1"/>
</dbReference>
<comment type="similarity">
    <text evidence="2 6">Belongs to the FKBP-type PPIase family.</text>
</comment>
<evidence type="ECO:0000256" key="6">
    <source>
        <dbReference type="RuleBase" id="RU003915"/>
    </source>
</evidence>
<dbReference type="Proteomes" id="UP000276634">
    <property type="component" value="Unassembled WGS sequence"/>
</dbReference>
<keyword evidence="3 5" id="KW-0697">Rotamase</keyword>
<evidence type="ECO:0000313" key="10">
    <source>
        <dbReference type="Proteomes" id="UP000276634"/>
    </source>
</evidence>
<gene>
    <name evidence="9" type="ORF">EDC57_1077</name>
</gene>
<feature type="chain" id="PRO_5018095774" description="Peptidyl-prolyl cis-trans isomerase" evidence="7">
    <location>
        <begin position="20"/>
        <end position="223"/>
    </location>
</feature>
<dbReference type="OrthoDB" id="9814548at2"/>
<keyword evidence="10" id="KW-1185">Reference proteome</keyword>
<reference evidence="9 10" key="1">
    <citation type="submission" date="2018-11" db="EMBL/GenBank/DDBJ databases">
        <title>Genomic Encyclopedia of Type Strains, Phase IV (KMG-IV): sequencing the most valuable type-strain genomes for metagenomic binning, comparative biology and taxonomic classification.</title>
        <authorList>
            <person name="Goeker M."/>
        </authorList>
    </citation>
    <scope>NUCLEOTIDE SEQUENCE [LARGE SCALE GENOMIC DNA]</scope>
    <source>
        <strain evidence="9 10">DSM 100275</strain>
    </source>
</reference>
<accession>A0A3N1Y8S7</accession>
<evidence type="ECO:0000256" key="5">
    <source>
        <dbReference type="PROSITE-ProRule" id="PRU00277"/>
    </source>
</evidence>
<evidence type="ECO:0000256" key="3">
    <source>
        <dbReference type="ARBA" id="ARBA00023110"/>
    </source>
</evidence>
<feature type="domain" description="PPIase FKBP-type" evidence="8">
    <location>
        <begin position="135"/>
        <end position="221"/>
    </location>
</feature>
<dbReference type="Gene3D" id="1.10.287.460">
    <property type="entry name" value="Peptidyl-prolyl cis-trans isomerase, FKBP-type, N-terminal domain"/>
    <property type="match status" value="1"/>
</dbReference>
<dbReference type="InterPro" id="IPR036944">
    <property type="entry name" value="PPIase_FKBP_N_sf"/>
</dbReference>
<evidence type="ECO:0000256" key="7">
    <source>
        <dbReference type="SAM" id="SignalP"/>
    </source>
</evidence>
<keyword evidence="7" id="KW-0732">Signal</keyword>
<dbReference type="Pfam" id="PF01346">
    <property type="entry name" value="FKBP_N"/>
    <property type="match status" value="1"/>
</dbReference>
<comment type="caution">
    <text evidence="9">The sequence shown here is derived from an EMBL/GenBank/DDBJ whole genome shotgun (WGS) entry which is preliminary data.</text>
</comment>
<dbReference type="AlphaFoldDB" id="A0A3N1Y8S7"/>
<evidence type="ECO:0000259" key="8">
    <source>
        <dbReference type="PROSITE" id="PS50059"/>
    </source>
</evidence>
<comment type="catalytic activity">
    <reaction evidence="1 5 6">
        <text>[protein]-peptidylproline (omega=180) = [protein]-peptidylproline (omega=0)</text>
        <dbReference type="Rhea" id="RHEA:16237"/>
        <dbReference type="Rhea" id="RHEA-COMP:10747"/>
        <dbReference type="Rhea" id="RHEA-COMP:10748"/>
        <dbReference type="ChEBI" id="CHEBI:83833"/>
        <dbReference type="ChEBI" id="CHEBI:83834"/>
        <dbReference type="EC" id="5.2.1.8"/>
    </reaction>
</comment>
<organism evidence="9 10">
    <name type="scientific">Inmirania thermothiophila</name>
    <dbReference type="NCBI Taxonomy" id="1750597"/>
    <lineage>
        <taxon>Bacteria</taxon>
        <taxon>Pseudomonadati</taxon>
        <taxon>Pseudomonadota</taxon>
        <taxon>Gammaproteobacteria</taxon>
        <taxon>Chromatiales</taxon>
        <taxon>Ectothiorhodospiraceae</taxon>
        <taxon>Inmirania</taxon>
    </lineage>
</organism>
<protein>
    <recommendedName>
        <fullName evidence="6">Peptidyl-prolyl cis-trans isomerase</fullName>
        <ecNumber evidence="6">5.2.1.8</ecNumber>
    </recommendedName>
</protein>
<evidence type="ECO:0000256" key="1">
    <source>
        <dbReference type="ARBA" id="ARBA00000971"/>
    </source>
</evidence>
<dbReference type="InterPro" id="IPR000774">
    <property type="entry name" value="PPIase_FKBP_N"/>
</dbReference>
<dbReference type="Gene3D" id="3.10.50.40">
    <property type="match status" value="1"/>
</dbReference>
<dbReference type="PANTHER" id="PTHR43811:SF19">
    <property type="entry name" value="39 KDA FK506-BINDING NUCLEAR PROTEIN"/>
    <property type="match status" value="1"/>
</dbReference>
<name>A0A3N1Y8S7_9GAMM</name>
<dbReference type="PROSITE" id="PS50059">
    <property type="entry name" value="FKBP_PPIASE"/>
    <property type="match status" value="1"/>
</dbReference>
<dbReference type="GO" id="GO:0003755">
    <property type="term" value="F:peptidyl-prolyl cis-trans isomerase activity"/>
    <property type="evidence" value="ECO:0007669"/>
    <property type="project" value="UniProtKB-UniRule"/>
</dbReference>
<proteinExistence type="inferred from homology"/>
<evidence type="ECO:0000256" key="2">
    <source>
        <dbReference type="ARBA" id="ARBA00006577"/>
    </source>
</evidence>
<keyword evidence="4 5" id="KW-0413">Isomerase</keyword>
<dbReference type="EC" id="5.2.1.8" evidence="6"/>
<dbReference type="GO" id="GO:0006457">
    <property type="term" value="P:protein folding"/>
    <property type="evidence" value="ECO:0007669"/>
    <property type="project" value="InterPro"/>
</dbReference>
<evidence type="ECO:0000256" key="4">
    <source>
        <dbReference type="ARBA" id="ARBA00023235"/>
    </source>
</evidence>
<evidence type="ECO:0000313" key="9">
    <source>
        <dbReference type="EMBL" id="ROR35160.1"/>
    </source>
</evidence>
<dbReference type="RefSeq" id="WP_148051434.1">
    <property type="nucleotide sequence ID" value="NZ_RJVI01000001.1"/>
</dbReference>
<dbReference type="InterPro" id="IPR001179">
    <property type="entry name" value="PPIase_FKBP_dom"/>
</dbReference>
<dbReference type="FunFam" id="3.10.50.40:FF:000006">
    <property type="entry name" value="Peptidyl-prolyl cis-trans isomerase"/>
    <property type="match status" value="1"/>
</dbReference>
<sequence>MTRHLALAAAVLAAAGAWAAAPGGEDEKAGYAVGYRIGQGLKRDGLPLDPAAAAAGLRDALEGKPPQVSGEEMGASLQVLQQRMAQRRAQAAEDNAAAGKAFQEAFASKAGVTRLDNGLAWRVIKEGKGPTPGPQDTVVVHYRGRLVDGTEFDSSFRRGEPATFRLDQVIPGWQEALQRMPAGSEWEVVIPPELAYGARGAGNVIGPNATLVFDIQLLEVKGR</sequence>
<dbReference type="Pfam" id="PF00254">
    <property type="entry name" value="FKBP_C"/>
    <property type="match status" value="1"/>
</dbReference>
<feature type="signal peptide" evidence="7">
    <location>
        <begin position="1"/>
        <end position="19"/>
    </location>
</feature>
<dbReference type="InterPro" id="IPR046357">
    <property type="entry name" value="PPIase_dom_sf"/>
</dbReference>